<dbReference type="OrthoDB" id="8794977at2"/>
<keyword evidence="3" id="KW-1185">Reference proteome</keyword>
<proteinExistence type="predicted"/>
<protein>
    <recommendedName>
        <fullName evidence="5">SMI1 / KNR4 family</fullName>
    </recommendedName>
</protein>
<evidence type="ECO:0000313" key="2">
    <source>
        <dbReference type="EMBL" id="SQB44559.1"/>
    </source>
</evidence>
<dbReference type="InterPro" id="IPR037883">
    <property type="entry name" value="Knr4/Smi1-like_sf"/>
</dbReference>
<dbReference type="EMBL" id="FNEG01000001">
    <property type="protein sequence ID" value="SDI27804.1"/>
    <property type="molecule type" value="Genomic_DNA"/>
</dbReference>
<evidence type="ECO:0000313" key="3">
    <source>
        <dbReference type="Proteomes" id="UP000199426"/>
    </source>
</evidence>
<dbReference type="RefSeq" id="WP_089733569.1">
    <property type="nucleotide sequence ID" value="NZ_FNEG01000001.1"/>
</dbReference>
<accession>A0A2X2Z441</accession>
<gene>
    <name evidence="2" type="ORF">NCTC13492_02462</name>
    <name evidence="1" type="ORF">SAMN05421542_0687</name>
</gene>
<dbReference type="Proteomes" id="UP000199426">
    <property type="component" value="Unassembled WGS sequence"/>
</dbReference>
<dbReference type="EMBL" id="UAWB01000005">
    <property type="protein sequence ID" value="SQB44559.1"/>
    <property type="molecule type" value="Genomic_DNA"/>
</dbReference>
<evidence type="ECO:0000313" key="1">
    <source>
        <dbReference type="EMBL" id="SDI27804.1"/>
    </source>
</evidence>
<reference evidence="2 4" key="2">
    <citation type="submission" date="2018-06" db="EMBL/GenBank/DDBJ databases">
        <authorList>
            <consortium name="Pathogen Informatics"/>
            <person name="Doyle S."/>
        </authorList>
    </citation>
    <scope>NUCLEOTIDE SEQUENCE [LARGE SCALE GENOMIC DNA]</scope>
    <source>
        <strain evidence="2 4">NCTC13492</strain>
    </source>
</reference>
<reference evidence="1 3" key="1">
    <citation type="submission" date="2016-10" db="EMBL/GenBank/DDBJ databases">
        <authorList>
            <person name="Varghese N."/>
            <person name="Submissions S."/>
        </authorList>
    </citation>
    <scope>NUCLEOTIDE SEQUENCE [LARGE SCALE GENOMIC DNA]</scope>
    <source>
        <strain evidence="1 3">DSM 19299</strain>
    </source>
</reference>
<dbReference type="STRING" id="445960.SAMN05421542_0687"/>
<dbReference type="Proteomes" id="UP000251670">
    <property type="component" value="Unassembled WGS sequence"/>
</dbReference>
<organism evidence="2 4">
    <name type="scientific">Chryseobacterium jejuense</name>
    <dbReference type="NCBI Taxonomy" id="445960"/>
    <lineage>
        <taxon>Bacteria</taxon>
        <taxon>Pseudomonadati</taxon>
        <taxon>Bacteroidota</taxon>
        <taxon>Flavobacteriia</taxon>
        <taxon>Flavobacteriales</taxon>
        <taxon>Weeksellaceae</taxon>
        <taxon>Chryseobacterium group</taxon>
        <taxon>Chryseobacterium</taxon>
    </lineage>
</organism>
<name>A0A2X2Z441_CHRJE</name>
<dbReference type="AlphaFoldDB" id="A0A2X2Z441"/>
<dbReference type="SUPFAM" id="SSF160631">
    <property type="entry name" value="SMI1/KNR4-like"/>
    <property type="match status" value="1"/>
</dbReference>
<dbReference type="Gene3D" id="3.40.1580.10">
    <property type="entry name" value="SMI1/KNR4-like"/>
    <property type="match status" value="1"/>
</dbReference>
<sequence length="162" mass="19246">MISFKILPIEEIQVEVLKEKRNIQSFPKTIDFPFPEYYKKLVTLIKTTEISSEAILFNAVEAVNENKEFVLLDYWCFAGNGQGDRWFLDRTGDIFFYDHDYDEKLEPMNISFEQWMQMAFVVKQLDLYFDEHEDVSEPVRQKFYTALDTIHPGLSKVYPFTV</sequence>
<evidence type="ECO:0008006" key="5">
    <source>
        <dbReference type="Google" id="ProtNLM"/>
    </source>
</evidence>
<evidence type="ECO:0000313" key="4">
    <source>
        <dbReference type="Proteomes" id="UP000251670"/>
    </source>
</evidence>